<name>A0A8H7DNQ9_PLEOS</name>
<dbReference type="Proteomes" id="UP000623687">
    <property type="component" value="Unassembled WGS sequence"/>
</dbReference>
<dbReference type="AlphaFoldDB" id="A0A8H7DNQ9"/>
<gene>
    <name evidence="1" type="ORF">PC9H_001920</name>
</gene>
<evidence type="ECO:0000313" key="2">
    <source>
        <dbReference type="Proteomes" id="UP000623687"/>
    </source>
</evidence>
<dbReference type="RefSeq" id="XP_036626187.1">
    <property type="nucleotide sequence ID" value="XM_036771566.1"/>
</dbReference>
<protein>
    <submittedName>
        <fullName evidence="1">Uncharacterized protein</fullName>
    </submittedName>
</protein>
<comment type="caution">
    <text evidence="1">The sequence shown here is derived from an EMBL/GenBank/DDBJ whole genome shotgun (WGS) entry which is preliminary data.</text>
</comment>
<proteinExistence type="predicted"/>
<keyword evidence="2" id="KW-1185">Reference proteome</keyword>
<organism evidence="1 2">
    <name type="scientific">Pleurotus ostreatus</name>
    <name type="common">Oyster mushroom</name>
    <name type="synonym">White-rot fungus</name>
    <dbReference type="NCBI Taxonomy" id="5322"/>
    <lineage>
        <taxon>Eukaryota</taxon>
        <taxon>Fungi</taxon>
        <taxon>Dikarya</taxon>
        <taxon>Basidiomycota</taxon>
        <taxon>Agaricomycotina</taxon>
        <taxon>Agaricomycetes</taxon>
        <taxon>Agaricomycetidae</taxon>
        <taxon>Agaricales</taxon>
        <taxon>Pleurotineae</taxon>
        <taxon>Pleurotaceae</taxon>
        <taxon>Pleurotus</taxon>
    </lineage>
</organism>
<reference evidence="1" key="1">
    <citation type="submission" date="2019-07" db="EMBL/GenBank/DDBJ databases">
        <authorList>
            <person name="Palmer J.M."/>
        </authorList>
    </citation>
    <scope>NUCLEOTIDE SEQUENCE</scope>
    <source>
        <strain evidence="1">PC9</strain>
    </source>
</reference>
<dbReference type="VEuPathDB" id="FungiDB:PC9H_001920"/>
<evidence type="ECO:0000313" key="1">
    <source>
        <dbReference type="EMBL" id="KAF7419333.1"/>
    </source>
</evidence>
<dbReference type="GeneID" id="59371761"/>
<sequence>MYSLIITAALPITTNATHDECAISIIRNVIDMLRKACLKPEVIPEKLLKHLPDVRTTEGMKDVLVLCIVGRILPVLFCRITYKEEELDAISLNTAKLVR</sequence>
<dbReference type="EMBL" id="JACETU010000010">
    <property type="protein sequence ID" value="KAF7419333.1"/>
    <property type="molecule type" value="Genomic_DNA"/>
</dbReference>
<accession>A0A8H7DNQ9</accession>